<dbReference type="EMBL" id="UINC01230301">
    <property type="protein sequence ID" value="SVE62370.1"/>
    <property type="molecule type" value="Genomic_DNA"/>
</dbReference>
<accession>A0A383F1K2</accession>
<reference evidence="2" key="1">
    <citation type="submission" date="2018-05" db="EMBL/GenBank/DDBJ databases">
        <authorList>
            <person name="Lanie J.A."/>
            <person name="Ng W.-L."/>
            <person name="Kazmierczak K.M."/>
            <person name="Andrzejewski T.M."/>
            <person name="Davidsen T.M."/>
            <person name="Wayne K.J."/>
            <person name="Tettelin H."/>
            <person name="Glass J.I."/>
            <person name="Rusch D."/>
            <person name="Podicherti R."/>
            <person name="Tsui H.-C.T."/>
            <person name="Winkler M.E."/>
        </authorList>
    </citation>
    <scope>NUCLEOTIDE SEQUENCE</scope>
</reference>
<dbReference type="SUPFAM" id="SSF56601">
    <property type="entry name" value="beta-lactamase/transpeptidase-like"/>
    <property type="match status" value="1"/>
</dbReference>
<dbReference type="Gene3D" id="3.40.710.10">
    <property type="entry name" value="DD-peptidase/beta-lactamase superfamily"/>
    <property type="match status" value="1"/>
</dbReference>
<name>A0A383F1K2_9ZZZZ</name>
<dbReference type="Pfam" id="PF00144">
    <property type="entry name" value="Beta-lactamase"/>
    <property type="match status" value="1"/>
</dbReference>
<dbReference type="AlphaFoldDB" id="A0A383F1K2"/>
<dbReference type="InterPro" id="IPR012338">
    <property type="entry name" value="Beta-lactam/transpept-like"/>
</dbReference>
<organism evidence="2">
    <name type="scientific">marine metagenome</name>
    <dbReference type="NCBI Taxonomy" id="408172"/>
    <lineage>
        <taxon>unclassified sequences</taxon>
        <taxon>metagenomes</taxon>
        <taxon>ecological metagenomes</taxon>
    </lineage>
</organism>
<evidence type="ECO:0000259" key="1">
    <source>
        <dbReference type="Pfam" id="PF00144"/>
    </source>
</evidence>
<proteinExistence type="predicted"/>
<feature type="domain" description="Beta-lactamase-related" evidence="1">
    <location>
        <begin position="106"/>
        <end position="201"/>
    </location>
</feature>
<sequence>MPYLAIFSVFSTIFMLPYSSFAAERGVEFEPASSPEEVRLRQRLLPDDDIWWTVTGEQMAWMHKNVHQLFPTVNVYRAGPVSELEVNLNPEISDFEISTTSGSMAFSDFLESEHSTTMGMVILHQGKIVYEHYPRMQHYEKPIYWSVTKVMPATLIRIYEEQGRIDVGKAIQFYLPELTNSDIADISVRNILDMATGLDCQDEYDDRQ</sequence>
<dbReference type="InterPro" id="IPR001466">
    <property type="entry name" value="Beta-lactam-related"/>
</dbReference>
<gene>
    <name evidence="2" type="ORF">METZ01_LOCUS515224</name>
</gene>
<protein>
    <recommendedName>
        <fullName evidence="1">Beta-lactamase-related domain-containing protein</fullName>
    </recommendedName>
</protein>
<feature type="non-terminal residue" evidence="2">
    <location>
        <position position="208"/>
    </location>
</feature>
<evidence type="ECO:0000313" key="2">
    <source>
        <dbReference type="EMBL" id="SVE62370.1"/>
    </source>
</evidence>